<keyword evidence="5" id="KW-0028">Amino-acid biosynthesis</keyword>
<feature type="domain" description="Aminotransferase class I/classII large" evidence="10">
    <location>
        <begin position="24"/>
        <end position="341"/>
    </location>
</feature>
<dbReference type="AlphaFoldDB" id="A0A3T0D5M4"/>
<evidence type="ECO:0000313" key="12">
    <source>
        <dbReference type="Proteomes" id="UP000282930"/>
    </source>
</evidence>
<dbReference type="Gene3D" id="3.90.1150.10">
    <property type="entry name" value="Aspartate Aminotransferase, domain 1"/>
    <property type="match status" value="1"/>
</dbReference>
<dbReference type="NCBIfam" id="TIGR01141">
    <property type="entry name" value="hisC"/>
    <property type="match status" value="1"/>
</dbReference>
<evidence type="ECO:0000256" key="2">
    <source>
        <dbReference type="ARBA" id="ARBA00007970"/>
    </source>
</evidence>
<evidence type="ECO:0000256" key="1">
    <source>
        <dbReference type="ARBA" id="ARBA00001933"/>
    </source>
</evidence>
<dbReference type="CDD" id="cd00609">
    <property type="entry name" value="AAT_like"/>
    <property type="match status" value="1"/>
</dbReference>
<dbReference type="EC" id="2.6.1.9" evidence="11"/>
<evidence type="ECO:0000256" key="6">
    <source>
        <dbReference type="ARBA" id="ARBA00022679"/>
    </source>
</evidence>
<dbReference type="RefSeq" id="WP_127351719.1">
    <property type="nucleotide sequence ID" value="NZ_CP034791.1"/>
</dbReference>
<dbReference type="SUPFAM" id="SSF53383">
    <property type="entry name" value="PLP-dependent transferases"/>
    <property type="match status" value="1"/>
</dbReference>
<reference evidence="11 12" key="1">
    <citation type="submission" date="2018-12" db="EMBL/GenBank/DDBJ databases">
        <title>Genome sequence from the cellulolytic species, Caldicellulosiruptor changbaiensis.</title>
        <authorList>
            <person name="Blumer-Schuette S.E."/>
            <person name="Mendoza C."/>
        </authorList>
    </citation>
    <scope>NUCLEOTIDE SEQUENCE [LARGE SCALE GENOMIC DNA]</scope>
    <source>
        <strain evidence="11 12">CBS-Z</strain>
    </source>
</reference>
<proteinExistence type="inferred from homology"/>
<evidence type="ECO:0000256" key="7">
    <source>
        <dbReference type="ARBA" id="ARBA00022898"/>
    </source>
</evidence>
<dbReference type="GO" id="GO:0000105">
    <property type="term" value="P:L-histidine biosynthetic process"/>
    <property type="evidence" value="ECO:0007669"/>
    <property type="project" value="UniProtKB-KW"/>
</dbReference>
<evidence type="ECO:0000256" key="3">
    <source>
        <dbReference type="ARBA" id="ARBA00011738"/>
    </source>
</evidence>
<dbReference type="GO" id="GO:0004400">
    <property type="term" value="F:histidinol-phosphate transaminase activity"/>
    <property type="evidence" value="ECO:0007669"/>
    <property type="project" value="UniProtKB-EC"/>
</dbReference>
<evidence type="ECO:0000313" key="11">
    <source>
        <dbReference type="EMBL" id="AZT90232.1"/>
    </source>
</evidence>
<keyword evidence="4 11" id="KW-0032">Aminotransferase</keyword>
<protein>
    <submittedName>
        <fullName evidence="11">Histidinol-phosphate transaminase</fullName>
        <ecNumber evidence="11">2.6.1.9</ecNumber>
    </submittedName>
</protein>
<keyword evidence="12" id="KW-1185">Reference proteome</keyword>
<dbReference type="Pfam" id="PF00155">
    <property type="entry name" value="Aminotran_1_2"/>
    <property type="match status" value="1"/>
</dbReference>
<keyword evidence="6 11" id="KW-0808">Transferase</keyword>
<dbReference type="InterPro" id="IPR015424">
    <property type="entry name" value="PyrdxlP-dep_Trfase"/>
</dbReference>
<sequence length="349" mass="40469">MFRAKLDSFSNYSTPIFEHLVKADANENLLDYPEDLKVLINYALQEHIKSLCFYPEINSQPLKEELAKFYGLEKENFIIGNGSDQLIQLIIQAACEKDDFIFTLYPSFTMYKITAELFDVNHSFIDITQNWEIDVEKVIKKIGQNDKIKVVFIDTPNNPTGIALEYEKLKLIAESFPERLIIIDNAYGEYCDIDYLDLVLKNKNVILLKTFSKIGFAGIRCGYGIANEKIIENLHKVKPPYNVNTLTQQIAITVLENFNKLKDNIELIKSERLRMTRSLQEFYFILPSQANFISIVDEEADSIFDYLKEKKILVKKFNMGDKKLLRITLGKPKDNDIILENLISYRRGK</sequence>
<dbReference type="InterPro" id="IPR005861">
    <property type="entry name" value="HisP_aminotrans"/>
</dbReference>
<comment type="pathway">
    <text evidence="9">Amino-acid biosynthesis.</text>
</comment>
<dbReference type="InterPro" id="IPR004839">
    <property type="entry name" value="Aminotransferase_I/II_large"/>
</dbReference>
<evidence type="ECO:0000256" key="8">
    <source>
        <dbReference type="ARBA" id="ARBA00023102"/>
    </source>
</evidence>
<dbReference type="InterPro" id="IPR015422">
    <property type="entry name" value="PyrdxlP-dep_Trfase_small"/>
</dbReference>
<comment type="cofactor">
    <cofactor evidence="1">
        <name>pyridoxal 5'-phosphate</name>
        <dbReference type="ChEBI" id="CHEBI:597326"/>
    </cofactor>
</comment>
<evidence type="ECO:0000256" key="9">
    <source>
        <dbReference type="ARBA" id="ARBA00029440"/>
    </source>
</evidence>
<comment type="similarity">
    <text evidence="2">Belongs to the class-II pyridoxal-phosphate-dependent aminotransferase family. Histidinol-phosphate aminotransferase subfamily.</text>
</comment>
<dbReference type="EMBL" id="CP034791">
    <property type="protein sequence ID" value="AZT90232.1"/>
    <property type="molecule type" value="Genomic_DNA"/>
</dbReference>
<evidence type="ECO:0000259" key="10">
    <source>
        <dbReference type="Pfam" id="PF00155"/>
    </source>
</evidence>
<keyword evidence="7" id="KW-0663">Pyridoxal phosphate</keyword>
<dbReference type="PANTHER" id="PTHR42885">
    <property type="entry name" value="HISTIDINOL-PHOSPHATE AMINOTRANSFERASE-RELATED"/>
    <property type="match status" value="1"/>
</dbReference>
<organism evidence="11 12">
    <name type="scientific">Caldicellulosiruptor changbaiensis</name>
    <dbReference type="NCBI Taxonomy" id="1222016"/>
    <lineage>
        <taxon>Bacteria</taxon>
        <taxon>Bacillati</taxon>
        <taxon>Bacillota</taxon>
        <taxon>Bacillota incertae sedis</taxon>
        <taxon>Caldicellulosiruptorales</taxon>
        <taxon>Caldicellulosiruptoraceae</taxon>
        <taxon>Caldicellulosiruptor</taxon>
    </lineage>
</organism>
<evidence type="ECO:0000256" key="4">
    <source>
        <dbReference type="ARBA" id="ARBA00022576"/>
    </source>
</evidence>
<dbReference type="InterPro" id="IPR015421">
    <property type="entry name" value="PyrdxlP-dep_Trfase_major"/>
</dbReference>
<comment type="subunit">
    <text evidence="3">Homodimer.</text>
</comment>
<dbReference type="Proteomes" id="UP000282930">
    <property type="component" value="Chromosome"/>
</dbReference>
<evidence type="ECO:0000256" key="5">
    <source>
        <dbReference type="ARBA" id="ARBA00022605"/>
    </source>
</evidence>
<dbReference type="Gene3D" id="3.40.640.10">
    <property type="entry name" value="Type I PLP-dependent aspartate aminotransferase-like (Major domain)"/>
    <property type="match status" value="1"/>
</dbReference>
<name>A0A3T0D5M4_9FIRM</name>
<accession>A0A3T0D5M4</accession>
<keyword evidence="8" id="KW-0368">Histidine biosynthesis</keyword>
<dbReference type="KEGG" id="ccha:ELD05_06030"/>
<gene>
    <name evidence="11" type="primary">hisC</name>
    <name evidence="11" type="ORF">ELD05_06030</name>
</gene>
<dbReference type="GO" id="GO:0030170">
    <property type="term" value="F:pyridoxal phosphate binding"/>
    <property type="evidence" value="ECO:0007669"/>
    <property type="project" value="InterPro"/>
</dbReference>
<dbReference type="PANTHER" id="PTHR42885:SF2">
    <property type="entry name" value="HISTIDINOL-PHOSPHATE AMINOTRANSFERASE"/>
    <property type="match status" value="1"/>
</dbReference>